<dbReference type="Proteomes" id="UP000027265">
    <property type="component" value="Unassembled WGS sequence"/>
</dbReference>
<gene>
    <name evidence="3" type="ORF">JAAARDRAFT_135850</name>
</gene>
<dbReference type="OrthoDB" id="5106486at2759"/>
<name>A0A067PV22_9AGAM</name>
<evidence type="ECO:0000256" key="1">
    <source>
        <dbReference type="ARBA" id="ARBA00022737"/>
    </source>
</evidence>
<dbReference type="STRING" id="933084.A0A067PV22"/>
<dbReference type="PANTHER" id="PTHR10039:SF14">
    <property type="entry name" value="NACHT DOMAIN-CONTAINING PROTEIN"/>
    <property type="match status" value="1"/>
</dbReference>
<feature type="non-terminal residue" evidence="3">
    <location>
        <position position="141"/>
    </location>
</feature>
<dbReference type="InterPro" id="IPR056884">
    <property type="entry name" value="NPHP3-like_N"/>
</dbReference>
<accession>A0A067PV22</accession>
<evidence type="ECO:0000313" key="3">
    <source>
        <dbReference type="EMBL" id="KDQ54186.1"/>
    </source>
</evidence>
<sequence>MCLPGTRVALLDTIETWALQPDSSKSLKWLYGVAGCGKSSIAHSLVQKFQDCGYLAVTFFCSHFDQPRAKPTNVIPTLVWQLAKIHQGFRQAVISYLRQDDSIPTAIQLQFDKLLKVPLSKMTEQPMNRGFVIVIDALDEC</sequence>
<feature type="domain" description="Nephrocystin 3-like N-terminal" evidence="2">
    <location>
        <begin position="12"/>
        <end position="141"/>
    </location>
</feature>
<dbReference type="SUPFAM" id="SSF52540">
    <property type="entry name" value="P-loop containing nucleoside triphosphate hydrolases"/>
    <property type="match status" value="1"/>
</dbReference>
<dbReference type="Gene3D" id="3.40.50.300">
    <property type="entry name" value="P-loop containing nucleotide triphosphate hydrolases"/>
    <property type="match status" value="1"/>
</dbReference>
<dbReference type="InParanoid" id="A0A067PV22"/>
<reference evidence="4" key="1">
    <citation type="journal article" date="2014" name="Proc. Natl. Acad. Sci. U.S.A.">
        <title>Extensive sampling of basidiomycete genomes demonstrates inadequacy of the white-rot/brown-rot paradigm for wood decay fungi.</title>
        <authorList>
            <person name="Riley R."/>
            <person name="Salamov A.A."/>
            <person name="Brown D.W."/>
            <person name="Nagy L.G."/>
            <person name="Floudas D."/>
            <person name="Held B.W."/>
            <person name="Levasseur A."/>
            <person name="Lombard V."/>
            <person name="Morin E."/>
            <person name="Otillar R."/>
            <person name="Lindquist E.A."/>
            <person name="Sun H."/>
            <person name="LaButti K.M."/>
            <person name="Schmutz J."/>
            <person name="Jabbour D."/>
            <person name="Luo H."/>
            <person name="Baker S.E."/>
            <person name="Pisabarro A.G."/>
            <person name="Walton J.D."/>
            <person name="Blanchette R.A."/>
            <person name="Henrissat B."/>
            <person name="Martin F."/>
            <person name="Cullen D."/>
            <person name="Hibbett D.S."/>
            <person name="Grigoriev I.V."/>
        </authorList>
    </citation>
    <scope>NUCLEOTIDE SEQUENCE [LARGE SCALE GENOMIC DNA]</scope>
    <source>
        <strain evidence="4">MUCL 33604</strain>
    </source>
</reference>
<proteinExistence type="predicted"/>
<dbReference type="EMBL" id="KL197730">
    <property type="protein sequence ID" value="KDQ54186.1"/>
    <property type="molecule type" value="Genomic_DNA"/>
</dbReference>
<dbReference type="AlphaFoldDB" id="A0A067PV22"/>
<keyword evidence="1" id="KW-0677">Repeat</keyword>
<dbReference type="PANTHER" id="PTHR10039">
    <property type="entry name" value="AMELOGENIN"/>
    <property type="match status" value="1"/>
</dbReference>
<evidence type="ECO:0000259" key="2">
    <source>
        <dbReference type="Pfam" id="PF24883"/>
    </source>
</evidence>
<dbReference type="HOGENOM" id="CLU_000288_6_8_1"/>
<protein>
    <recommendedName>
        <fullName evidence="2">Nephrocystin 3-like N-terminal domain-containing protein</fullName>
    </recommendedName>
</protein>
<evidence type="ECO:0000313" key="4">
    <source>
        <dbReference type="Proteomes" id="UP000027265"/>
    </source>
</evidence>
<dbReference type="Pfam" id="PF24883">
    <property type="entry name" value="NPHP3_N"/>
    <property type="match status" value="1"/>
</dbReference>
<organism evidence="3 4">
    <name type="scientific">Jaapia argillacea MUCL 33604</name>
    <dbReference type="NCBI Taxonomy" id="933084"/>
    <lineage>
        <taxon>Eukaryota</taxon>
        <taxon>Fungi</taxon>
        <taxon>Dikarya</taxon>
        <taxon>Basidiomycota</taxon>
        <taxon>Agaricomycotina</taxon>
        <taxon>Agaricomycetes</taxon>
        <taxon>Agaricomycetidae</taxon>
        <taxon>Jaapiales</taxon>
        <taxon>Jaapiaceae</taxon>
        <taxon>Jaapia</taxon>
    </lineage>
</organism>
<dbReference type="InterPro" id="IPR027417">
    <property type="entry name" value="P-loop_NTPase"/>
</dbReference>
<keyword evidence="4" id="KW-1185">Reference proteome</keyword>